<feature type="signal peptide" evidence="2">
    <location>
        <begin position="1"/>
        <end position="34"/>
    </location>
</feature>
<evidence type="ECO:0000313" key="4">
    <source>
        <dbReference type="Proteomes" id="UP001156664"/>
    </source>
</evidence>
<proteinExistence type="predicted"/>
<accession>A0ABQ5YSC7</accession>
<dbReference type="EMBL" id="BSOJ01000030">
    <property type="protein sequence ID" value="GLR27398.1"/>
    <property type="molecule type" value="Genomic_DNA"/>
</dbReference>
<dbReference type="Proteomes" id="UP001156664">
    <property type="component" value="Unassembled WGS sequence"/>
</dbReference>
<feature type="chain" id="PRO_5047208823" description="Lipoprotein" evidence="2">
    <location>
        <begin position="35"/>
        <end position="192"/>
    </location>
</feature>
<dbReference type="RefSeq" id="WP_284282158.1">
    <property type="nucleotide sequence ID" value="NZ_BSOJ01000030.1"/>
</dbReference>
<evidence type="ECO:0000313" key="3">
    <source>
        <dbReference type="EMBL" id="GLR27398.1"/>
    </source>
</evidence>
<protein>
    <recommendedName>
        <fullName evidence="5">Lipoprotein</fullName>
    </recommendedName>
</protein>
<comment type="caution">
    <text evidence="3">The sequence shown here is derived from an EMBL/GenBank/DDBJ whole genome shotgun (WGS) entry which is preliminary data.</text>
</comment>
<dbReference type="SUPFAM" id="SSF89392">
    <property type="entry name" value="Prokaryotic lipoproteins and lipoprotein localization factors"/>
    <property type="match status" value="1"/>
</dbReference>
<name>A0ABQ5YSC7_9BURK</name>
<organism evidence="3 4">
    <name type="scientific">Limnobacter litoralis</name>
    <dbReference type="NCBI Taxonomy" id="481366"/>
    <lineage>
        <taxon>Bacteria</taxon>
        <taxon>Pseudomonadati</taxon>
        <taxon>Pseudomonadota</taxon>
        <taxon>Betaproteobacteria</taxon>
        <taxon>Burkholderiales</taxon>
        <taxon>Burkholderiaceae</taxon>
        <taxon>Limnobacter</taxon>
    </lineage>
</organism>
<gene>
    <name evidence="3" type="ORF">GCM10007875_24890</name>
</gene>
<sequence length="192" mass="21444">MNARHTPFFRLFALIACSGLLLVLSACSTFSKNAADSIDCTSKLASCHKGRFGLVWKTIDHNGKEEGDSISGTYEWRALPAANTHNQELAFLEVNSTLGPTLGTAKRTGDFYEVRAADGRVYLAQDWQSLFDLMFPVKLPADALIQWMNNPNAINLPQLPPNWTWEVNNGRYRVVFVEKDTTGRIDLIPQNP</sequence>
<reference evidence="4" key="1">
    <citation type="journal article" date="2019" name="Int. J. Syst. Evol. Microbiol.">
        <title>The Global Catalogue of Microorganisms (GCM) 10K type strain sequencing project: providing services to taxonomists for standard genome sequencing and annotation.</title>
        <authorList>
            <consortium name="The Broad Institute Genomics Platform"/>
            <consortium name="The Broad Institute Genome Sequencing Center for Infectious Disease"/>
            <person name="Wu L."/>
            <person name="Ma J."/>
        </authorList>
    </citation>
    <scope>NUCLEOTIDE SEQUENCE [LARGE SCALE GENOMIC DNA]</scope>
    <source>
        <strain evidence="4">NBRC 105857</strain>
    </source>
</reference>
<keyword evidence="1 2" id="KW-0732">Signal</keyword>
<keyword evidence="4" id="KW-1185">Reference proteome</keyword>
<evidence type="ECO:0000256" key="1">
    <source>
        <dbReference type="ARBA" id="ARBA00022729"/>
    </source>
</evidence>
<evidence type="ECO:0008006" key="5">
    <source>
        <dbReference type="Google" id="ProtNLM"/>
    </source>
</evidence>
<evidence type="ECO:0000256" key="2">
    <source>
        <dbReference type="SAM" id="SignalP"/>
    </source>
</evidence>
<dbReference type="PROSITE" id="PS51257">
    <property type="entry name" value="PROKAR_LIPOPROTEIN"/>
    <property type="match status" value="1"/>
</dbReference>
<dbReference type="InterPro" id="IPR029046">
    <property type="entry name" value="LolA/LolB/LppX"/>
</dbReference>